<sequence length="340" mass="40138">MLREEEENKIRAALIAQCGNIFDFDDAKSFLLNDNIKKNISTRLISWLITFHLISPMRARWPSSLLSLKKSYQMLLIKYPEKQIDLIEKEFSHVIKNDTLRTEPWFRKLCVTLGIPPSFSNDAVERSQRILSLIMLESSNLQYVQGQDRFIWISFLLSQFFSFHADLSIDFSEAIAFHLGKSFITLIELSRKLENYSYVENHFTYIDKMVEEEAPEIWLLLKESQNSAIHYALKWELTLFAEEHEIFALFYLWDQILGRLHDFDEFIRCLCVAHVKQVPVPREKDEMAQTIQRYKNWNVEKIVEDAKKMMAENQKGACCDFLLIQVYNWLEGICGFHRLG</sequence>
<accession>A0A1J4KZ62</accession>
<dbReference type="VEuPathDB" id="TrichDB:TRFO_42837"/>
<dbReference type="Proteomes" id="UP000179807">
    <property type="component" value="Unassembled WGS sequence"/>
</dbReference>
<evidence type="ECO:0000313" key="2">
    <source>
        <dbReference type="EMBL" id="OHT14877.1"/>
    </source>
</evidence>
<dbReference type="SUPFAM" id="SSF47923">
    <property type="entry name" value="Ypt/Rab-GAP domain of gyp1p"/>
    <property type="match status" value="2"/>
</dbReference>
<dbReference type="PANTHER" id="PTHR22957:SF168">
    <property type="entry name" value="TBC DOMAIN-CONTAINING PROTEIN KINASE-LIKE PROTEIN"/>
    <property type="match status" value="1"/>
</dbReference>
<protein>
    <recommendedName>
        <fullName evidence="1">Rab-GAP TBC domain-containing protein</fullName>
    </recommendedName>
</protein>
<evidence type="ECO:0000313" key="3">
    <source>
        <dbReference type="Proteomes" id="UP000179807"/>
    </source>
</evidence>
<dbReference type="InterPro" id="IPR000195">
    <property type="entry name" value="Rab-GAP-TBC_dom"/>
</dbReference>
<dbReference type="Pfam" id="PF00566">
    <property type="entry name" value="RabGAP-TBC"/>
    <property type="match status" value="1"/>
</dbReference>
<dbReference type="GeneID" id="94849207"/>
<gene>
    <name evidence="2" type="ORF">TRFO_42837</name>
</gene>
<dbReference type="RefSeq" id="XP_068368013.1">
    <property type="nucleotide sequence ID" value="XM_068514503.1"/>
</dbReference>
<dbReference type="Gene3D" id="1.10.472.80">
    <property type="entry name" value="Ypt/Rab-GAP domain of gyp1p, domain 3"/>
    <property type="match status" value="1"/>
</dbReference>
<organism evidence="2 3">
    <name type="scientific">Tritrichomonas foetus</name>
    <dbReference type="NCBI Taxonomy" id="1144522"/>
    <lineage>
        <taxon>Eukaryota</taxon>
        <taxon>Metamonada</taxon>
        <taxon>Parabasalia</taxon>
        <taxon>Tritrichomonadida</taxon>
        <taxon>Tritrichomonadidae</taxon>
        <taxon>Tritrichomonas</taxon>
    </lineage>
</organism>
<keyword evidence="3" id="KW-1185">Reference proteome</keyword>
<comment type="caution">
    <text evidence="2">The sequence shown here is derived from an EMBL/GenBank/DDBJ whole genome shotgun (WGS) entry which is preliminary data.</text>
</comment>
<dbReference type="PROSITE" id="PS50086">
    <property type="entry name" value="TBC_RABGAP"/>
    <property type="match status" value="1"/>
</dbReference>
<evidence type="ECO:0000259" key="1">
    <source>
        <dbReference type="PROSITE" id="PS50086"/>
    </source>
</evidence>
<dbReference type="GO" id="GO:0005096">
    <property type="term" value="F:GTPase activator activity"/>
    <property type="evidence" value="ECO:0007669"/>
    <property type="project" value="TreeGrafter"/>
</dbReference>
<dbReference type="InterPro" id="IPR035969">
    <property type="entry name" value="Rab-GAP_TBC_sf"/>
</dbReference>
<dbReference type="AlphaFoldDB" id="A0A1J4KZ62"/>
<feature type="domain" description="Rab-GAP TBC" evidence="1">
    <location>
        <begin position="37"/>
        <end position="260"/>
    </location>
</feature>
<name>A0A1J4KZ62_9EUKA</name>
<reference evidence="2" key="1">
    <citation type="submission" date="2016-10" db="EMBL/GenBank/DDBJ databases">
        <authorList>
            <person name="Benchimol M."/>
            <person name="Almeida L.G."/>
            <person name="Vasconcelos A.T."/>
            <person name="Perreira-Neves A."/>
            <person name="Rosa I.A."/>
            <person name="Tasca T."/>
            <person name="Bogo M.R."/>
            <person name="de Souza W."/>
        </authorList>
    </citation>
    <scope>NUCLEOTIDE SEQUENCE [LARGE SCALE GENOMIC DNA]</scope>
    <source>
        <strain evidence="2">K</strain>
    </source>
</reference>
<dbReference type="EMBL" id="MLAK01000304">
    <property type="protein sequence ID" value="OHT14877.1"/>
    <property type="molecule type" value="Genomic_DNA"/>
</dbReference>
<dbReference type="PANTHER" id="PTHR22957">
    <property type="entry name" value="TBC1 DOMAIN FAMILY MEMBER GTPASE-ACTIVATING PROTEIN"/>
    <property type="match status" value="1"/>
</dbReference>
<proteinExistence type="predicted"/>